<comment type="caution">
    <text evidence="3">The sequence shown here is derived from an EMBL/GenBank/DDBJ whole genome shotgun (WGS) entry which is preliminary data.</text>
</comment>
<dbReference type="Pfam" id="PF00432">
    <property type="entry name" value="Prenyltrans"/>
    <property type="match status" value="1"/>
</dbReference>
<dbReference type="SUPFAM" id="SSF48239">
    <property type="entry name" value="Terpenoid cyclases/Protein prenyltransferases"/>
    <property type="match status" value="1"/>
</dbReference>
<name>A0A9W4I6M7_9EURO</name>
<proteinExistence type="predicted"/>
<evidence type="ECO:0000313" key="4">
    <source>
        <dbReference type="Proteomes" id="UP001152649"/>
    </source>
</evidence>
<evidence type="ECO:0000256" key="1">
    <source>
        <dbReference type="ARBA" id="ARBA00022737"/>
    </source>
</evidence>
<reference evidence="3" key="1">
    <citation type="submission" date="2021-07" db="EMBL/GenBank/DDBJ databases">
        <authorList>
            <person name="Branca A.L. A."/>
        </authorList>
    </citation>
    <scope>NUCLEOTIDE SEQUENCE</scope>
</reference>
<dbReference type="Proteomes" id="UP001152649">
    <property type="component" value="Unassembled WGS sequence"/>
</dbReference>
<evidence type="ECO:0000313" key="3">
    <source>
        <dbReference type="EMBL" id="CAG8232193.1"/>
    </source>
</evidence>
<dbReference type="InterPro" id="IPR008930">
    <property type="entry name" value="Terpenoid_cyclase/PrenylTrfase"/>
</dbReference>
<dbReference type="GO" id="GO:0003824">
    <property type="term" value="F:catalytic activity"/>
    <property type="evidence" value="ECO:0007669"/>
    <property type="project" value="InterPro"/>
</dbReference>
<keyword evidence="4" id="KW-1185">Reference proteome</keyword>
<keyword evidence="1" id="KW-0677">Repeat</keyword>
<accession>A0A9W4I6M7</accession>
<protein>
    <recommendedName>
        <fullName evidence="2">Prenyltransferase alpha-alpha toroid domain-containing protein</fullName>
    </recommendedName>
</protein>
<dbReference type="InterPro" id="IPR001330">
    <property type="entry name" value="Prenyltrans"/>
</dbReference>
<dbReference type="Gene3D" id="1.50.10.20">
    <property type="match status" value="1"/>
</dbReference>
<feature type="domain" description="Prenyltransferase alpha-alpha toroid" evidence="2">
    <location>
        <begin position="1"/>
        <end position="63"/>
    </location>
</feature>
<dbReference type="EMBL" id="CAJVPG010000011">
    <property type="protein sequence ID" value="CAG8232193.1"/>
    <property type="molecule type" value="Genomic_DNA"/>
</dbReference>
<dbReference type="AlphaFoldDB" id="A0A9W4I6M7"/>
<dbReference type="OrthoDB" id="408320at2759"/>
<gene>
    <name evidence="3" type="ORF">PSALAMII_LOCUS293</name>
</gene>
<organism evidence="3 4">
    <name type="scientific">Penicillium salamii</name>
    <dbReference type="NCBI Taxonomy" id="1612424"/>
    <lineage>
        <taxon>Eukaryota</taxon>
        <taxon>Fungi</taxon>
        <taxon>Dikarya</taxon>
        <taxon>Ascomycota</taxon>
        <taxon>Pezizomycotina</taxon>
        <taxon>Eurotiomycetes</taxon>
        <taxon>Eurotiomycetidae</taxon>
        <taxon>Eurotiales</taxon>
        <taxon>Aspergillaceae</taxon>
        <taxon>Penicillium</taxon>
    </lineage>
</organism>
<sequence>MLDQYGVVDEVRNRRYLLEKTQHLVGGFGKGPGDPPDLLHSYFGMVSLAFQGEAGLRAVDPTMGTTERTVRHLKSLPWQ</sequence>
<evidence type="ECO:0000259" key="2">
    <source>
        <dbReference type="Pfam" id="PF00432"/>
    </source>
</evidence>